<evidence type="ECO:0000313" key="13">
    <source>
        <dbReference type="Proteomes" id="UP001146793"/>
    </source>
</evidence>
<dbReference type="PANTHER" id="PTHR11956:SF5">
    <property type="entry name" value="ARGININE--TRNA LIGASE, CYTOPLASMIC"/>
    <property type="match status" value="1"/>
</dbReference>
<evidence type="ECO:0000256" key="4">
    <source>
        <dbReference type="ARBA" id="ARBA00022741"/>
    </source>
</evidence>
<evidence type="ECO:0000259" key="11">
    <source>
        <dbReference type="SMART" id="SM00836"/>
    </source>
</evidence>
<evidence type="ECO:0000256" key="6">
    <source>
        <dbReference type="ARBA" id="ARBA00022917"/>
    </source>
</evidence>
<keyword evidence="5 9" id="KW-0067">ATP-binding</keyword>
<dbReference type="EC" id="6.1.1.19" evidence="2"/>
<gene>
    <name evidence="12" type="ORF">M0812_24569</name>
</gene>
<dbReference type="Pfam" id="PF00750">
    <property type="entry name" value="tRNA-synt_1d"/>
    <property type="match status" value="2"/>
</dbReference>
<dbReference type="Gene3D" id="1.10.730.10">
    <property type="entry name" value="Isoleucyl-tRNA Synthetase, Domain 1"/>
    <property type="match status" value="1"/>
</dbReference>
<comment type="caution">
    <text evidence="12">The sequence shown here is derived from an EMBL/GenBank/DDBJ whole genome shotgun (WGS) entry which is preliminary data.</text>
</comment>
<accession>A0AAV7YH95</accession>
<evidence type="ECO:0000256" key="9">
    <source>
        <dbReference type="RuleBase" id="RU363038"/>
    </source>
</evidence>
<feature type="coiled-coil region" evidence="10">
    <location>
        <begin position="237"/>
        <end position="269"/>
    </location>
</feature>
<comment type="catalytic activity">
    <reaction evidence="8">
        <text>tRNA(Arg) + L-arginine + ATP = L-arginyl-tRNA(Arg) + AMP + diphosphate</text>
        <dbReference type="Rhea" id="RHEA:20301"/>
        <dbReference type="Rhea" id="RHEA-COMP:9658"/>
        <dbReference type="Rhea" id="RHEA-COMP:9673"/>
        <dbReference type="ChEBI" id="CHEBI:30616"/>
        <dbReference type="ChEBI" id="CHEBI:32682"/>
        <dbReference type="ChEBI" id="CHEBI:33019"/>
        <dbReference type="ChEBI" id="CHEBI:78442"/>
        <dbReference type="ChEBI" id="CHEBI:78513"/>
        <dbReference type="ChEBI" id="CHEBI:456215"/>
        <dbReference type="EC" id="6.1.1.19"/>
    </reaction>
</comment>
<protein>
    <recommendedName>
        <fullName evidence="2">arginine--tRNA ligase</fullName>
        <ecNumber evidence="2">6.1.1.19</ecNumber>
    </recommendedName>
</protein>
<dbReference type="SUPFAM" id="SSF55190">
    <property type="entry name" value="Arginyl-tRNA synthetase (ArgRS), N-terminal 'additional' domain"/>
    <property type="match status" value="1"/>
</dbReference>
<dbReference type="SUPFAM" id="SSF52374">
    <property type="entry name" value="Nucleotidylyl transferase"/>
    <property type="match status" value="1"/>
</dbReference>
<dbReference type="GO" id="GO:0004814">
    <property type="term" value="F:arginine-tRNA ligase activity"/>
    <property type="evidence" value="ECO:0007669"/>
    <property type="project" value="UniProtKB-EC"/>
</dbReference>
<dbReference type="InterPro" id="IPR014729">
    <property type="entry name" value="Rossmann-like_a/b/a_fold"/>
</dbReference>
<keyword evidence="3 9" id="KW-0436">Ligase</keyword>
<comment type="similarity">
    <text evidence="1 9">Belongs to the class-I aminoacyl-tRNA synthetase family.</text>
</comment>
<evidence type="ECO:0000256" key="1">
    <source>
        <dbReference type="ARBA" id="ARBA00005594"/>
    </source>
</evidence>
<dbReference type="InterPro" id="IPR008909">
    <property type="entry name" value="DALR_anticod-bd"/>
</dbReference>
<dbReference type="PRINTS" id="PR01038">
    <property type="entry name" value="TRNASYNTHARG"/>
</dbReference>
<keyword evidence="4 9" id="KW-0547">Nucleotide-binding</keyword>
<sequence>MEFFFQGEDPFQDLCDRVNELLKPLLKEIVPEQEFPSVEPSLHLKKGDLSLLVVHVARKMKVRHVTLAKEVSEKLSEKLEKLHLDESTKAKYELLQSFKSEGPFIHMTVKRGIVMYNIIKSIHLKKDQFGRSTIMKGKKAIVEHTSANPIAPLHIGNLRNVIIGSHLSKLLGAVGYDVEQHYFVNDLGAQIGLTALGYSKIDIETLAKNRKIDQVIGMIYAIMNTLSEIQKINLNIFEEYNKIAEKKEKEEKEKEEKEKEEKKVESGNEWINILADLNNRETNLVKALVLKFKDVDILQESAKLCLAYEQNKLWAVKLFRNMANTCLLGIQETLDTFDVRHNNWDYESELGWDGSNDRLLKFIKNSPYFVPPTQSNKDNKPEGGYLNLNKFILDFGYKIGKGGFQKDYPNLYILRPNGSTLYTFRDVAYSLKKTAKADLVLNVIGAPQILPQEKVALALNLIDPKAPRKQFHMSYEIVRLTTGKMSGRRGKYLLADDLYIEIKSVILKMMKQRMIEKNQQDMFTEEELQNIVHQVGSAAIKYSLLSTTCRNIINFDIKKVTSFQDTSAPFLLYNSTRVKSIFRKYKTRVEEKKLPDLVPFDETDFSVLTDDSEWELVMNYLMKFNRIIRDAAIPKIPVMPKIPEFGTSKIPEFLNFLVRRFSSYYKRVPILNGKPEDLHPRLRFVKAVSQVVDNGLRLLSIEPLERM</sequence>
<dbReference type="InterPro" id="IPR001278">
    <property type="entry name" value="Arg-tRNA-ligase"/>
</dbReference>
<evidence type="ECO:0000256" key="10">
    <source>
        <dbReference type="SAM" id="Coils"/>
    </source>
</evidence>
<evidence type="ECO:0000256" key="8">
    <source>
        <dbReference type="ARBA" id="ARBA00049339"/>
    </source>
</evidence>
<dbReference type="GO" id="GO:0005524">
    <property type="term" value="F:ATP binding"/>
    <property type="evidence" value="ECO:0007669"/>
    <property type="project" value="UniProtKB-KW"/>
</dbReference>
<dbReference type="SMART" id="SM00836">
    <property type="entry name" value="DALR_1"/>
    <property type="match status" value="1"/>
</dbReference>
<dbReference type="GO" id="GO:0006420">
    <property type="term" value="P:arginyl-tRNA aminoacylation"/>
    <property type="evidence" value="ECO:0007669"/>
    <property type="project" value="InterPro"/>
</dbReference>
<dbReference type="EMBL" id="JANTQA010000057">
    <property type="protein sequence ID" value="KAJ3429226.1"/>
    <property type="molecule type" value="Genomic_DNA"/>
</dbReference>
<evidence type="ECO:0000256" key="3">
    <source>
        <dbReference type="ARBA" id="ARBA00022598"/>
    </source>
</evidence>
<dbReference type="SUPFAM" id="SSF47323">
    <property type="entry name" value="Anticodon-binding domain of a subclass of class I aminoacyl-tRNA synthetases"/>
    <property type="match status" value="1"/>
</dbReference>
<dbReference type="Gene3D" id="3.40.50.620">
    <property type="entry name" value="HUPs"/>
    <property type="match status" value="1"/>
</dbReference>
<evidence type="ECO:0000256" key="2">
    <source>
        <dbReference type="ARBA" id="ARBA00012837"/>
    </source>
</evidence>
<feature type="domain" description="DALR anticodon binding" evidence="11">
    <location>
        <begin position="571"/>
        <end position="707"/>
    </location>
</feature>
<keyword evidence="7 9" id="KW-0030">Aminoacyl-tRNA synthetase</keyword>
<reference evidence="12" key="1">
    <citation type="submission" date="2022-08" db="EMBL/GenBank/DDBJ databases">
        <title>Novel sulphate-reducing endosymbionts in the free-living metamonad Anaeramoeba.</title>
        <authorList>
            <person name="Jerlstrom-Hultqvist J."/>
            <person name="Cepicka I."/>
            <person name="Gallot-Lavallee L."/>
            <person name="Salas-Leiva D."/>
            <person name="Curtis B.A."/>
            <person name="Zahonova K."/>
            <person name="Pipaliya S."/>
            <person name="Dacks J."/>
            <person name="Roger A.J."/>
        </authorList>
    </citation>
    <scope>NUCLEOTIDE SEQUENCE</scope>
    <source>
        <strain evidence="12">Busselton2</strain>
    </source>
</reference>
<proteinExistence type="inferred from homology"/>
<organism evidence="12 13">
    <name type="scientific">Anaeramoeba flamelloides</name>
    <dbReference type="NCBI Taxonomy" id="1746091"/>
    <lineage>
        <taxon>Eukaryota</taxon>
        <taxon>Metamonada</taxon>
        <taxon>Anaeramoebidae</taxon>
        <taxon>Anaeramoeba</taxon>
    </lineage>
</organism>
<dbReference type="Gene3D" id="3.30.1360.70">
    <property type="entry name" value="Arginyl tRNA synthetase N-terminal domain"/>
    <property type="match status" value="1"/>
</dbReference>
<dbReference type="Proteomes" id="UP001146793">
    <property type="component" value="Unassembled WGS sequence"/>
</dbReference>
<evidence type="ECO:0000313" key="12">
    <source>
        <dbReference type="EMBL" id="KAJ3429226.1"/>
    </source>
</evidence>
<dbReference type="InterPro" id="IPR009080">
    <property type="entry name" value="tRNAsynth_Ia_anticodon-bd"/>
</dbReference>
<dbReference type="InterPro" id="IPR036695">
    <property type="entry name" value="Arg-tRNA-synth_N_sf"/>
</dbReference>
<dbReference type="AlphaFoldDB" id="A0AAV7YH95"/>
<dbReference type="PANTHER" id="PTHR11956">
    <property type="entry name" value="ARGINYL-TRNA SYNTHETASE"/>
    <property type="match status" value="1"/>
</dbReference>
<evidence type="ECO:0000256" key="5">
    <source>
        <dbReference type="ARBA" id="ARBA00022840"/>
    </source>
</evidence>
<evidence type="ECO:0000256" key="7">
    <source>
        <dbReference type="ARBA" id="ARBA00023146"/>
    </source>
</evidence>
<keyword evidence="6 9" id="KW-0648">Protein biosynthesis</keyword>
<dbReference type="Pfam" id="PF05746">
    <property type="entry name" value="DALR_1"/>
    <property type="match status" value="1"/>
</dbReference>
<dbReference type="InterPro" id="IPR035684">
    <property type="entry name" value="ArgRS_core"/>
</dbReference>
<keyword evidence="10" id="KW-0175">Coiled coil</keyword>
<dbReference type="GO" id="GO:0005737">
    <property type="term" value="C:cytoplasm"/>
    <property type="evidence" value="ECO:0007669"/>
    <property type="project" value="InterPro"/>
</dbReference>
<name>A0AAV7YH95_9EUKA</name>